<dbReference type="Gene3D" id="3.60.15.10">
    <property type="entry name" value="Ribonuclease Z/Hydroxyacylglutathione hydrolase-like"/>
    <property type="match status" value="1"/>
</dbReference>
<dbReference type="Pfam" id="PF10996">
    <property type="entry name" value="Beta-Casp"/>
    <property type="match status" value="1"/>
</dbReference>
<dbReference type="InterPro" id="IPR036866">
    <property type="entry name" value="RibonucZ/Hydroxyglut_hydro"/>
</dbReference>
<evidence type="ECO:0000259" key="2">
    <source>
        <dbReference type="SMART" id="SM00849"/>
    </source>
</evidence>
<dbReference type="Gene3D" id="3.40.50.10890">
    <property type="match status" value="1"/>
</dbReference>
<dbReference type="GO" id="GO:0004521">
    <property type="term" value="F:RNA endonuclease activity"/>
    <property type="evidence" value="ECO:0007669"/>
    <property type="project" value="TreeGrafter"/>
</dbReference>
<keyword evidence="1 4" id="KW-0378">Hydrolase</keyword>
<dbReference type="InterPro" id="IPR011108">
    <property type="entry name" value="RMMBL"/>
</dbReference>
<organism evidence="4 5">
    <name type="scientific">Tautonia sociabilis</name>
    <dbReference type="NCBI Taxonomy" id="2080755"/>
    <lineage>
        <taxon>Bacteria</taxon>
        <taxon>Pseudomonadati</taxon>
        <taxon>Planctomycetota</taxon>
        <taxon>Planctomycetia</taxon>
        <taxon>Isosphaerales</taxon>
        <taxon>Isosphaeraceae</taxon>
        <taxon>Tautonia</taxon>
    </lineage>
</organism>
<name>A0A432MKB3_9BACT</name>
<dbReference type="OrthoDB" id="9803916at2"/>
<dbReference type="SMART" id="SM01027">
    <property type="entry name" value="Beta-Casp"/>
    <property type="match status" value="1"/>
</dbReference>
<accession>A0A432MKB3</accession>
<dbReference type="PANTHER" id="PTHR11203">
    <property type="entry name" value="CLEAVAGE AND POLYADENYLATION SPECIFICITY FACTOR FAMILY MEMBER"/>
    <property type="match status" value="1"/>
</dbReference>
<dbReference type="EMBL" id="RYZH01000018">
    <property type="protein sequence ID" value="RUL87700.1"/>
    <property type="molecule type" value="Genomic_DNA"/>
</dbReference>
<dbReference type="Proteomes" id="UP000280296">
    <property type="component" value="Unassembled WGS sequence"/>
</dbReference>
<comment type="caution">
    <text evidence="4">The sequence shown here is derived from an EMBL/GenBank/DDBJ whole genome shotgun (WGS) entry which is preliminary data.</text>
</comment>
<dbReference type="InterPro" id="IPR001279">
    <property type="entry name" value="Metallo-B-lactamas"/>
</dbReference>
<reference evidence="4 5" key="2">
    <citation type="submission" date="2019-01" db="EMBL/GenBank/DDBJ databases">
        <title>Tautonia sociabilis, a novel thermotolerant planctomycete of Isosphaeraceae family, isolated from a 4000 m deep subterranean habitat.</title>
        <authorList>
            <person name="Kovaleva O.L."/>
            <person name="Elcheninov A.G."/>
            <person name="Van Heerden E."/>
            <person name="Toshchakov S.V."/>
            <person name="Novikov A."/>
            <person name="Bonch-Osmolovskaya E.A."/>
            <person name="Kublanov I.V."/>
        </authorList>
    </citation>
    <scope>NUCLEOTIDE SEQUENCE [LARGE SCALE GENOMIC DNA]</scope>
    <source>
        <strain evidence="4 5">GM2012</strain>
    </source>
</reference>
<feature type="domain" description="Beta-Casp" evidence="3">
    <location>
        <begin position="251"/>
        <end position="376"/>
    </location>
</feature>
<dbReference type="InterPro" id="IPR022712">
    <property type="entry name" value="Beta_Casp"/>
</dbReference>
<dbReference type="InterPro" id="IPR050698">
    <property type="entry name" value="MBL"/>
</dbReference>
<dbReference type="PANTHER" id="PTHR11203:SF37">
    <property type="entry name" value="INTEGRATOR COMPLEX SUBUNIT 11"/>
    <property type="match status" value="1"/>
</dbReference>
<dbReference type="GO" id="GO:0016787">
    <property type="term" value="F:hydrolase activity"/>
    <property type="evidence" value="ECO:0007669"/>
    <property type="project" value="UniProtKB-KW"/>
</dbReference>
<evidence type="ECO:0000313" key="5">
    <source>
        <dbReference type="Proteomes" id="UP000280296"/>
    </source>
</evidence>
<evidence type="ECO:0000313" key="4">
    <source>
        <dbReference type="EMBL" id="RUL87700.1"/>
    </source>
</evidence>
<dbReference type="AlphaFoldDB" id="A0A432MKB3"/>
<protein>
    <submittedName>
        <fullName evidence="4">MBL fold metallo-hydrolase</fullName>
    </submittedName>
</protein>
<proteinExistence type="predicted"/>
<gene>
    <name evidence="4" type="ORF">TsocGM_10970</name>
</gene>
<sequence>MRITFHGATKQVTGSAHLVEIGSKRVLLDCGLFESDRFNPDSPNRRFDFDPASLDAVIVSHAHNDHIGRLPVLVKAGYTGPIYVTPPTADILNIMLRDSARIQREDARNAQLRNPDAEPLDPLFELTDVEWVIERLVRLPYERPTEILPGITLTYHDAGHILGSAMVQLDFKEHDARRRFLFTGDLGRRDMGMLSNPTVVKEIDVLVSESTYGAKQLDTYDTLLKQLHAIVLRAIRLQSKIIIPAFSLGRTQRMIYSLLELFHQHRVKPIPIYVDSPLATRLTEVHRDHPSAYTEESRRLLDSEGGFFNSPDVHFCPTWDDSRRLNYLHGPLVIIASSGMCEAGRIRHHLRHAVEDPDNAVVIVSYQAENTLGRQIAEGVERIQIMDRWHDLNCAVYVLDGFSGHADRNDFAWWYEQTGGGIESAFLVHGEPESMEALAPLLQSHVQSPVIIPEKGQGFDV</sequence>
<dbReference type="RefSeq" id="WP_126725410.1">
    <property type="nucleotide sequence ID" value="NZ_RYZH01000018.1"/>
</dbReference>
<dbReference type="SMART" id="SM00849">
    <property type="entry name" value="Lactamase_B"/>
    <property type="match status" value="1"/>
</dbReference>
<dbReference type="CDD" id="cd16295">
    <property type="entry name" value="TTHA0252-CPSF-like_MBL-fold"/>
    <property type="match status" value="1"/>
</dbReference>
<dbReference type="SUPFAM" id="SSF56281">
    <property type="entry name" value="Metallo-hydrolase/oxidoreductase"/>
    <property type="match status" value="1"/>
</dbReference>
<reference evidence="4 5" key="1">
    <citation type="submission" date="2018-12" db="EMBL/GenBank/DDBJ databases">
        <authorList>
            <person name="Toschakov S.V."/>
        </authorList>
    </citation>
    <scope>NUCLEOTIDE SEQUENCE [LARGE SCALE GENOMIC DNA]</scope>
    <source>
        <strain evidence="4 5">GM2012</strain>
    </source>
</reference>
<keyword evidence="5" id="KW-1185">Reference proteome</keyword>
<dbReference type="Pfam" id="PF00753">
    <property type="entry name" value="Lactamase_B"/>
    <property type="match status" value="1"/>
</dbReference>
<evidence type="ECO:0000256" key="1">
    <source>
        <dbReference type="ARBA" id="ARBA00022801"/>
    </source>
</evidence>
<feature type="domain" description="Metallo-beta-lactamase" evidence="2">
    <location>
        <begin position="13"/>
        <end position="235"/>
    </location>
</feature>
<evidence type="ECO:0000259" key="3">
    <source>
        <dbReference type="SMART" id="SM01027"/>
    </source>
</evidence>
<dbReference type="Pfam" id="PF07521">
    <property type="entry name" value="RMMBL"/>
    <property type="match status" value="1"/>
</dbReference>